<proteinExistence type="predicted"/>
<sequence length="241" mass="25873">MEPATISPRADGPGEGGGSADSGGGIASLSPVSRFLVAAAVSVAVVASAVHLGAVFLHVAPANTVSKQYDAAVDDYVYPEFEQNWKLFAPNPLQQNVAVHARAQVLLGDGRRTTTGWVDLTAEDFRAVRHNPAPSHINQNELRRAWDFYVNSHDEENRPNGTRGELSSQYVKNIVCGRLGPRLNGGEVVRIQVRSAATPVASPKWSSEKVSTQTAYRVLPWWTVEPEDFGTAASAAGEDAR</sequence>
<protein>
    <submittedName>
        <fullName evidence="3">Uncharacterized protein</fullName>
    </submittedName>
</protein>
<dbReference type="InterPro" id="IPR043857">
    <property type="entry name" value="DUF5819"/>
</dbReference>
<feature type="region of interest" description="Disordered" evidence="1">
    <location>
        <begin position="1"/>
        <end position="23"/>
    </location>
</feature>
<comment type="caution">
    <text evidence="3">The sequence shown here is derived from an EMBL/GenBank/DDBJ whole genome shotgun (WGS) entry which is preliminary data.</text>
</comment>
<dbReference type="Pfam" id="PF19136">
    <property type="entry name" value="DUF5819"/>
    <property type="match status" value="1"/>
</dbReference>
<evidence type="ECO:0000313" key="3">
    <source>
        <dbReference type="EMBL" id="GAA2475765.1"/>
    </source>
</evidence>
<evidence type="ECO:0000256" key="2">
    <source>
        <dbReference type="SAM" id="Phobius"/>
    </source>
</evidence>
<keyword evidence="2" id="KW-0812">Transmembrane</keyword>
<keyword evidence="2" id="KW-1133">Transmembrane helix</keyword>
<gene>
    <name evidence="3" type="ORF">GCM10010406_09830</name>
</gene>
<accession>A0ABN3L0R8</accession>
<evidence type="ECO:0000256" key="1">
    <source>
        <dbReference type="SAM" id="MobiDB-lite"/>
    </source>
</evidence>
<evidence type="ECO:0000313" key="4">
    <source>
        <dbReference type="Proteomes" id="UP001501358"/>
    </source>
</evidence>
<feature type="compositionally biased region" description="Gly residues" evidence="1">
    <location>
        <begin position="13"/>
        <end position="23"/>
    </location>
</feature>
<keyword evidence="4" id="KW-1185">Reference proteome</keyword>
<name>A0ABN3L0R8_9ACTN</name>
<dbReference type="Proteomes" id="UP001501358">
    <property type="component" value="Unassembled WGS sequence"/>
</dbReference>
<reference evidence="3 4" key="1">
    <citation type="journal article" date="2019" name="Int. J. Syst. Evol. Microbiol.">
        <title>The Global Catalogue of Microorganisms (GCM) 10K type strain sequencing project: providing services to taxonomists for standard genome sequencing and annotation.</title>
        <authorList>
            <consortium name="The Broad Institute Genomics Platform"/>
            <consortium name="The Broad Institute Genome Sequencing Center for Infectious Disease"/>
            <person name="Wu L."/>
            <person name="Ma J."/>
        </authorList>
    </citation>
    <scope>NUCLEOTIDE SEQUENCE [LARGE SCALE GENOMIC DNA]</scope>
    <source>
        <strain evidence="3 4">JCM 6307</strain>
    </source>
</reference>
<dbReference type="EMBL" id="BAAATA010000004">
    <property type="protein sequence ID" value="GAA2475765.1"/>
    <property type="molecule type" value="Genomic_DNA"/>
</dbReference>
<organism evidence="3 4">
    <name type="scientific">Streptomyces thermolineatus</name>
    <dbReference type="NCBI Taxonomy" id="44033"/>
    <lineage>
        <taxon>Bacteria</taxon>
        <taxon>Bacillati</taxon>
        <taxon>Actinomycetota</taxon>
        <taxon>Actinomycetes</taxon>
        <taxon>Kitasatosporales</taxon>
        <taxon>Streptomycetaceae</taxon>
        <taxon>Streptomyces</taxon>
    </lineage>
</organism>
<dbReference type="RefSeq" id="WP_344381873.1">
    <property type="nucleotide sequence ID" value="NZ_BAAATA010000004.1"/>
</dbReference>
<keyword evidence="2" id="KW-0472">Membrane</keyword>
<feature type="transmembrane region" description="Helical" evidence="2">
    <location>
        <begin position="35"/>
        <end position="59"/>
    </location>
</feature>